<keyword evidence="1" id="KW-0539">Nucleus</keyword>
<dbReference type="EMBL" id="JAJTJA010000003">
    <property type="protein sequence ID" value="KAH8701513.1"/>
    <property type="molecule type" value="Genomic_DNA"/>
</dbReference>
<keyword evidence="5" id="KW-1185">Reference proteome</keyword>
<comment type="caution">
    <text evidence="4">The sequence shown here is derived from an EMBL/GenBank/DDBJ whole genome shotgun (WGS) entry which is preliminary data.</text>
</comment>
<proteinExistence type="predicted"/>
<dbReference type="CDD" id="cd12148">
    <property type="entry name" value="fungal_TF_MHR"/>
    <property type="match status" value="1"/>
</dbReference>
<feature type="region of interest" description="Disordered" evidence="2">
    <location>
        <begin position="1"/>
        <end position="41"/>
    </location>
</feature>
<dbReference type="Pfam" id="PF04082">
    <property type="entry name" value="Fungal_trans"/>
    <property type="match status" value="1"/>
</dbReference>
<dbReference type="GO" id="GO:0006351">
    <property type="term" value="P:DNA-templated transcription"/>
    <property type="evidence" value="ECO:0007669"/>
    <property type="project" value="InterPro"/>
</dbReference>
<evidence type="ECO:0000313" key="4">
    <source>
        <dbReference type="EMBL" id="KAH8701513.1"/>
    </source>
</evidence>
<dbReference type="PANTHER" id="PTHR46910">
    <property type="entry name" value="TRANSCRIPTION FACTOR PDR1"/>
    <property type="match status" value="1"/>
</dbReference>
<dbReference type="InterPro" id="IPR007219">
    <property type="entry name" value="XnlR_reg_dom"/>
</dbReference>
<evidence type="ECO:0000256" key="2">
    <source>
        <dbReference type="SAM" id="MobiDB-lite"/>
    </source>
</evidence>
<feature type="domain" description="Xylanolytic transcriptional activator regulatory" evidence="3">
    <location>
        <begin position="373"/>
        <end position="450"/>
    </location>
</feature>
<gene>
    <name evidence="4" type="ORF">BGW36DRAFT_445050</name>
</gene>
<organism evidence="4 5">
    <name type="scientific">Talaromyces proteolyticus</name>
    <dbReference type="NCBI Taxonomy" id="1131652"/>
    <lineage>
        <taxon>Eukaryota</taxon>
        <taxon>Fungi</taxon>
        <taxon>Dikarya</taxon>
        <taxon>Ascomycota</taxon>
        <taxon>Pezizomycotina</taxon>
        <taxon>Eurotiomycetes</taxon>
        <taxon>Eurotiomycetidae</taxon>
        <taxon>Eurotiales</taxon>
        <taxon>Trichocomaceae</taxon>
        <taxon>Talaromyces</taxon>
        <taxon>Talaromyces sect. Bacilispori</taxon>
    </lineage>
</organism>
<dbReference type="GO" id="GO:0003677">
    <property type="term" value="F:DNA binding"/>
    <property type="evidence" value="ECO:0007669"/>
    <property type="project" value="InterPro"/>
</dbReference>
<evidence type="ECO:0000259" key="3">
    <source>
        <dbReference type="SMART" id="SM00906"/>
    </source>
</evidence>
<dbReference type="RefSeq" id="XP_046074889.1">
    <property type="nucleotide sequence ID" value="XM_046221658.1"/>
</dbReference>
<dbReference type="AlphaFoldDB" id="A0AAD4Q397"/>
<dbReference type="InterPro" id="IPR050987">
    <property type="entry name" value="AtrR-like"/>
</dbReference>
<evidence type="ECO:0000256" key="1">
    <source>
        <dbReference type="ARBA" id="ARBA00023242"/>
    </source>
</evidence>
<dbReference type="Proteomes" id="UP001201262">
    <property type="component" value="Unassembled WGS sequence"/>
</dbReference>
<dbReference type="SMART" id="SM00906">
    <property type="entry name" value="Fungal_trans"/>
    <property type="match status" value="1"/>
</dbReference>
<reference evidence="4" key="1">
    <citation type="submission" date="2021-12" db="EMBL/GenBank/DDBJ databases">
        <title>Convergent genome expansion in fungi linked to evolution of root-endophyte symbiosis.</title>
        <authorList>
            <consortium name="DOE Joint Genome Institute"/>
            <person name="Ke Y.-H."/>
            <person name="Bonito G."/>
            <person name="Liao H.-L."/>
            <person name="Looney B."/>
            <person name="Rojas-Flechas A."/>
            <person name="Nash J."/>
            <person name="Hameed K."/>
            <person name="Schadt C."/>
            <person name="Martin F."/>
            <person name="Crous P.W."/>
            <person name="Miettinen O."/>
            <person name="Magnuson J.K."/>
            <person name="Labbe J."/>
            <person name="Jacobson D."/>
            <person name="Doktycz M.J."/>
            <person name="Veneault-Fourrey C."/>
            <person name="Kuo A."/>
            <person name="Mondo S."/>
            <person name="Calhoun S."/>
            <person name="Riley R."/>
            <person name="Ohm R."/>
            <person name="LaButti K."/>
            <person name="Andreopoulos B."/>
            <person name="Pangilinan J."/>
            <person name="Nolan M."/>
            <person name="Tritt A."/>
            <person name="Clum A."/>
            <person name="Lipzen A."/>
            <person name="Daum C."/>
            <person name="Barry K."/>
            <person name="Grigoriev I.V."/>
            <person name="Vilgalys R."/>
        </authorList>
    </citation>
    <scope>NUCLEOTIDE SEQUENCE</scope>
    <source>
        <strain evidence="4">PMI_201</strain>
    </source>
</reference>
<name>A0AAD4Q397_9EURO</name>
<evidence type="ECO:0000313" key="5">
    <source>
        <dbReference type="Proteomes" id="UP001201262"/>
    </source>
</evidence>
<dbReference type="GeneID" id="70251945"/>
<protein>
    <recommendedName>
        <fullName evidence="3">Xylanolytic transcriptional activator regulatory domain-containing protein</fullName>
    </recommendedName>
</protein>
<accession>A0AAD4Q397</accession>
<dbReference type="PANTHER" id="PTHR46910:SF11">
    <property type="entry name" value="ZN(2)-C6 FUNGAL-TYPE DOMAIN-CONTAINING PROTEIN"/>
    <property type="match status" value="1"/>
</dbReference>
<dbReference type="GO" id="GO:0003700">
    <property type="term" value="F:DNA-binding transcription factor activity"/>
    <property type="evidence" value="ECO:0007669"/>
    <property type="project" value="InterPro"/>
</dbReference>
<sequence length="759" mass="86021">MVEPTDPVAGASTEVEGPTLHSSCGSRKKDKQTASHAPSKKRGRYVSRACLSCQKRKVKLFLVFRSTSMSAMPPQQLTLKRERGITYEVQSEAQITTSRGLVADSKPDTNLSPSELRTNHQNEWEVDMVARLASLEKKLDDIQPNHSLLIQSEQHYRTSCTPRPSMVHLDAFADICSYYRIEDANEAEYAESTFRSGTDLLTPISVLSSNSGVDKKPEIVPITSTPEPHNKSLVDNSSYPHNCKDIFCLCNERCGMREAGTERPLYRKRITDIQEDPCLDEASFLADLEDYLAEDGTSLMSTRSIGFVALVHLVVAVAKVLGENWTASTSVPGWDNFIKAEKLLHSSMWSGRADLLTIQSLVVKTLFLIFSDHTTMASTAISLAIRLGYRLSIYDQKAWKTEDTAKVVLRQRIFWCLFCLDRHVALVSGMPYLIHESDFRVDHPLDMGDDDNLVEKAQYYSSSLYFRSTIRWAKLCAEIWDSVFAINAPNPADPEFLAAIDARIVLLIYDLPNQLKWNLETLSLTDMERLPLHVYRQCMIINLVRDFGEKLQDFAHYHVQRSNHLRLLLRRQEMISLNYHDRTAISCTEIAASSINAIHFFHTSQLYQNTDRYSSVVFLASAIIPLVSIIIKESKTSALRETAGNSFRKALGVLKDISHTLAFAHRVLQRLSHLIDLANGNITISSLIYSDQVPGNERQLEDSFQSTLHDTRIFPEDLLGADIYQNAHQSGKMDLDDLPRLDCVFLDWDYNMNTFNRFQ</sequence>
<dbReference type="GO" id="GO:0008270">
    <property type="term" value="F:zinc ion binding"/>
    <property type="evidence" value="ECO:0007669"/>
    <property type="project" value="InterPro"/>
</dbReference>